<reference evidence="2" key="1">
    <citation type="submission" date="2016-10" db="EMBL/GenBank/DDBJ databases">
        <authorList>
            <person name="Varghese N."/>
            <person name="Submissions S."/>
        </authorList>
    </citation>
    <scope>NUCLEOTIDE SEQUENCE [LARGE SCALE GENOMIC DNA]</scope>
    <source>
        <strain evidence="2">92MFCol6.1</strain>
    </source>
</reference>
<protein>
    <submittedName>
        <fullName evidence="1">Uncharacterized protein</fullName>
    </submittedName>
</protein>
<dbReference type="RefSeq" id="WP_258954718.1">
    <property type="nucleotide sequence ID" value="NZ_FWEU01000001.1"/>
</dbReference>
<evidence type="ECO:0000313" key="1">
    <source>
        <dbReference type="EMBL" id="SLM23363.1"/>
    </source>
</evidence>
<dbReference type="Pfam" id="PF12375">
    <property type="entry name" value="DUF3653"/>
    <property type="match status" value="1"/>
</dbReference>
<gene>
    <name evidence="1" type="ORF">SAMN04488690_1055</name>
</gene>
<name>A0A1W1GVI1_9GAMM</name>
<dbReference type="AlphaFoldDB" id="A0A1W1GVI1"/>
<evidence type="ECO:0000313" key="2">
    <source>
        <dbReference type="Proteomes" id="UP000191133"/>
    </source>
</evidence>
<accession>A0A1W1GVI1</accession>
<proteinExistence type="predicted"/>
<sequence length="123" mass="13939">MIKIDPHDRIDLTGPWAGFGFQGGHMFTPEGHQLELCDMTWWSLTCNIAREWRLMMAEARAEVTTRSVPPRKACATTKSTVIYLADAFRIRRERRLATGVSGSDADPSNVVYMSRGPMPRQRV</sequence>
<dbReference type="EMBL" id="FWEU01000001">
    <property type="protein sequence ID" value="SLM23363.1"/>
    <property type="molecule type" value="Genomic_DNA"/>
</dbReference>
<dbReference type="Proteomes" id="UP000191133">
    <property type="component" value="Unassembled WGS sequence"/>
</dbReference>
<dbReference type="InterPro" id="IPR021077">
    <property type="entry name" value="Phage_phi-Lf_Orf112"/>
</dbReference>
<organism evidence="1 2">
    <name type="scientific">Stenotrophomonas indicatrix</name>
    <dbReference type="NCBI Taxonomy" id="2045451"/>
    <lineage>
        <taxon>Bacteria</taxon>
        <taxon>Pseudomonadati</taxon>
        <taxon>Pseudomonadota</taxon>
        <taxon>Gammaproteobacteria</taxon>
        <taxon>Lysobacterales</taxon>
        <taxon>Lysobacteraceae</taxon>
        <taxon>Stenotrophomonas</taxon>
    </lineage>
</organism>